<evidence type="ECO:0000256" key="1">
    <source>
        <dbReference type="SAM" id="Phobius"/>
    </source>
</evidence>
<dbReference type="PROSITE" id="PS51257">
    <property type="entry name" value="PROKAR_LIPOPROTEIN"/>
    <property type="match status" value="1"/>
</dbReference>
<feature type="transmembrane region" description="Helical" evidence="1">
    <location>
        <begin position="56"/>
        <end position="74"/>
    </location>
</feature>
<dbReference type="Proteomes" id="UP000007306">
    <property type="component" value="Chromosome 3"/>
</dbReference>
<keyword evidence="3" id="KW-1185">Reference proteome</keyword>
<organism evidence="2 3">
    <name type="scientific">Oryza glaberrima</name>
    <name type="common">African rice</name>
    <dbReference type="NCBI Taxonomy" id="4538"/>
    <lineage>
        <taxon>Eukaryota</taxon>
        <taxon>Viridiplantae</taxon>
        <taxon>Streptophyta</taxon>
        <taxon>Embryophyta</taxon>
        <taxon>Tracheophyta</taxon>
        <taxon>Spermatophyta</taxon>
        <taxon>Magnoliopsida</taxon>
        <taxon>Liliopsida</taxon>
        <taxon>Poales</taxon>
        <taxon>Poaceae</taxon>
        <taxon>BOP clade</taxon>
        <taxon>Oryzoideae</taxon>
        <taxon>Oryzeae</taxon>
        <taxon>Oryzinae</taxon>
        <taxon>Oryza</taxon>
    </lineage>
</organism>
<keyword evidence="1" id="KW-0812">Transmembrane</keyword>
<reference evidence="2" key="1">
    <citation type="submission" date="2015-06" db="UniProtKB">
        <authorList>
            <consortium name="EnsemblPlants"/>
        </authorList>
    </citation>
    <scope>IDENTIFICATION</scope>
</reference>
<evidence type="ECO:0000313" key="2">
    <source>
        <dbReference type="EnsemblPlants" id="ORGLA03G0315500.1"/>
    </source>
</evidence>
<accession>I1PFK9</accession>
<dbReference type="EnsemblPlants" id="ORGLA03G0315500.1">
    <property type="protein sequence ID" value="ORGLA03G0315500.1"/>
    <property type="gene ID" value="ORGLA03G0315500"/>
</dbReference>
<dbReference type="Gramene" id="ORGLA03G0315500.1">
    <property type="protein sequence ID" value="ORGLA03G0315500.1"/>
    <property type="gene ID" value="ORGLA03G0315500"/>
</dbReference>
<dbReference type="HOGENOM" id="CLU_2053329_0_0_1"/>
<dbReference type="AlphaFoldDB" id="I1PFK9"/>
<sequence>MSLRRHHLAVKWEDDHLCICYLTLYIMGLLYSCYALSGQFILWSVAVLFLSERLSIQSIVWSLNYCMGAYYLFYRIRGMESLNCYIGAYFLFHLIRDVKILWAYSLFYLIIDVGSTCTLT</sequence>
<proteinExistence type="predicted"/>
<reference evidence="2 3" key="2">
    <citation type="submission" date="2018-04" db="EMBL/GenBank/DDBJ databases">
        <title>OglaRS2 (Oryza glaberrima Reference Sequence Version 2).</title>
        <authorList>
            <person name="Zhang J."/>
            <person name="Kudrna D."/>
            <person name="Lee S."/>
            <person name="Talag J."/>
            <person name="Rajasekar S."/>
            <person name="Wing R.A."/>
        </authorList>
    </citation>
    <scope>NUCLEOTIDE SEQUENCE [LARGE SCALE GENOMIC DNA]</scope>
    <source>
        <strain evidence="2 3">cv. IRGC 96717</strain>
    </source>
</reference>
<feature type="transmembrane region" description="Helical" evidence="1">
    <location>
        <begin position="86"/>
        <end position="111"/>
    </location>
</feature>
<keyword evidence="1" id="KW-0472">Membrane</keyword>
<evidence type="ECO:0000313" key="3">
    <source>
        <dbReference type="Proteomes" id="UP000007306"/>
    </source>
</evidence>
<name>I1PFK9_ORYGL</name>
<keyword evidence="1" id="KW-1133">Transmembrane helix</keyword>
<feature type="transmembrane region" description="Helical" evidence="1">
    <location>
        <begin position="21"/>
        <end position="50"/>
    </location>
</feature>
<protein>
    <submittedName>
        <fullName evidence="2">Uncharacterized protein</fullName>
    </submittedName>
</protein>